<name>A0A077Z5E3_TRITR</name>
<accession>A0A077Z5E3</accession>
<reference evidence="2" key="2">
    <citation type="submission" date="2014-03" db="EMBL/GenBank/DDBJ databases">
        <title>The whipworm genome and dual-species transcriptomics of an intimate host-pathogen interaction.</title>
        <authorList>
            <person name="Foth B.J."/>
            <person name="Tsai I.J."/>
            <person name="Reid A.J."/>
            <person name="Bancroft A.J."/>
            <person name="Nichol S."/>
            <person name="Tracey A."/>
            <person name="Holroyd N."/>
            <person name="Cotton J.A."/>
            <person name="Stanley E.J."/>
            <person name="Zarowiecki M."/>
            <person name="Liu J.Z."/>
            <person name="Huckvale T."/>
            <person name="Cooper P.J."/>
            <person name="Grencis R.K."/>
            <person name="Berriman M."/>
        </authorList>
    </citation>
    <scope>NUCLEOTIDE SEQUENCE [LARGE SCALE GENOMIC DNA]</scope>
</reference>
<evidence type="ECO:0000313" key="3">
    <source>
        <dbReference type="Proteomes" id="UP000030665"/>
    </source>
</evidence>
<feature type="transmembrane region" description="Helical" evidence="1">
    <location>
        <begin position="67"/>
        <end position="86"/>
    </location>
</feature>
<dbReference type="Pfam" id="PF23408">
    <property type="entry name" value="TMEM126_like"/>
    <property type="match status" value="1"/>
</dbReference>
<protein>
    <submittedName>
        <fullName evidence="2">Uncharacterized protein</fullName>
    </submittedName>
</protein>
<dbReference type="OrthoDB" id="6234762at2759"/>
<organism evidence="2 3">
    <name type="scientific">Trichuris trichiura</name>
    <name type="common">Whipworm</name>
    <name type="synonym">Trichocephalus trichiurus</name>
    <dbReference type="NCBI Taxonomy" id="36087"/>
    <lineage>
        <taxon>Eukaryota</taxon>
        <taxon>Metazoa</taxon>
        <taxon>Ecdysozoa</taxon>
        <taxon>Nematoda</taxon>
        <taxon>Enoplea</taxon>
        <taxon>Dorylaimia</taxon>
        <taxon>Trichinellida</taxon>
        <taxon>Trichuridae</taxon>
        <taxon>Trichuris</taxon>
    </lineage>
</organism>
<dbReference type="AlphaFoldDB" id="A0A077Z5E3"/>
<proteinExistence type="predicted"/>
<dbReference type="Proteomes" id="UP000030665">
    <property type="component" value="Unassembled WGS sequence"/>
</dbReference>
<dbReference type="EMBL" id="HG805969">
    <property type="protein sequence ID" value="CDW55652.1"/>
    <property type="molecule type" value="Genomic_DNA"/>
</dbReference>
<keyword evidence="1" id="KW-0812">Transmembrane</keyword>
<keyword evidence="1" id="KW-0472">Membrane</keyword>
<reference evidence="2" key="1">
    <citation type="submission" date="2014-01" db="EMBL/GenBank/DDBJ databases">
        <authorList>
            <person name="Aslett M."/>
        </authorList>
    </citation>
    <scope>NUCLEOTIDE SEQUENCE</scope>
</reference>
<feature type="transmembrane region" description="Helical" evidence="1">
    <location>
        <begin position="106"/>
        <end position="124"/>
    </location>
</feature>
<sequence>MESPSFWKAGAELVDGDDNEDVRRDEESRTAASNAFRFAMRTTKDPQLDDILFRIIYNWPLAFERRVLIGSTLVINIMAGISSFYVHSLIRREFFVNEIAKLRSTVSSYLMPTALSTVLFYLAVWQPMTHRIFRGEAEKPVCPVCIETRQFLVSLSSGLLIPFLAAPLHSAYVVLGSQSYDIPPIRQFGRWCRFFAARMGPIRAKFPYLVIGHALLSTATVYLQLKYLTGMAAALDVDPEIFYHLQSVPSQPGFNPIARIRAWFGHAFGIAKWQ</sequence>
<keyword evidence="3" id="KW-1185">Reference proteome</keyword>
<keyword evidence="1" id="KW-1133">Transmembrane helix</keyword>
<evidence type="ECO:0000256" key="1">
    <source>
        <dbReference type="SAM" id="Phobius"/>
    </source>
</evidence>
<gene>
    <name evidence="2" type="ORF">TTRE_0000392501</name>
</gene>
<evidence type="ECO:0000313" key="2">
    <source>
        <dbReference type="EMBL" id="CDW55652.1"/>
    </source>
</evidence>
<dbReference type="InterPro" id="IPR057591">
    <property type="entry name" value="TMEM126-like"/>
</dbReference>